<evidence type="ECO:0000256" key="1">
    <source>
        <dbReference type="SAM" id="Coils"/>
    </source>
</evidence>
<sequence length="340" mass="40735">MSDDKSIALDLITLKKSTYLNKLKEAVPKVKGSIPNFGLPKWKHLPLESKIPMIPGLQENMYTFTRSKLGESLRIRFNGFQPFDMSDPYNNEIQLPYEGMHDAHLAHYFRTSPHVQDALIKMGLITPQLDVKCSLKEYNNYRNYLRVMHGKLIRNVLEKRDKILREKKLLNYAENQTLKKIERLKKDEIRENLLKELKLKETNKLKEILRKDKENDQRVETINEMRYQISQRKKMESKKKRDYIINQRAIMAKKEEQKILNTLNKWHERDCLLRKTKEQNLLKIHNNKKALQEEQIEKELLVKEYAEKIKKSFLNKYQRKLEENKKKSLLLLKKDDPYTL</sequence>
<name>A0AAJ7E0A3_9HYME</name>
<evidence type="ECO:0000313" key="3">
    <source>
        <dbReference type="RefSeq" id="XP_011502964.1"/>
    </source>
</evidence>
<protein>
    <submittedName>
        <fullName evidence="3">Fibrous sheath-interacting protein 2-like</fullName>
    </submittedName>
</protein>
<accession>A0AAJ7E0A3</accession>
<reference evidence="3" key="1">
    <citation type="submission" date="2025-08" db="UniProtKB">
        <authorList>
            <consortium name="RefSeq"/>
        </authorList>
    </citation>
    <scope>IDENTIFICATION</scope>
</reference>
<dbReference type="KEGG" id="csol:105366275"/>
<dbReference type="Proteomes" id="UP000695007">
    <property type="component" value="Unplaced"/>
</dbReference>
<gene>
    <name evidence="3" type="primary">LOC105366275</name>
</gene>
<keyword evidence="1" id="KW-0175">Coiled coil</keyword>
<organism evidence="2 3">
    <name type="scientific">Ceratosolen solmsi marchali</name>
    <dbReference type="NCBI Taxonomy" id="326594"/>
    <lineage>
        <taxon>Eukaryota</taxon>
        <taxon>Metazoa</taxon>
        <taxon>Ecdysozoa</taxon>
        <taxon>Arthropoda</taxon>
        <taxon>Hexapoda</taxon>
        <taxon>Insecta</taxon>
        <taxon>Pterygota</taxon>
        <taxon>Neoptera</taxon>
        <taxon>Endopterygota</taxon>
        <taxon>Hymenoptera</taxon>
        <taxon>Apocrita</taxon>
        <taxon>Proctotrupomorpha</taxon>
        <taxon>Chalcidoidea</taxon>
        <taxon>Agaonidae</taxon>
        <taxon>Agaoninae</taxon>
        <taxon>Ceratosolen</taxon>
    </lineage>
</organism>
<keyword evidence="2" id="KW-1185">Reference proteome</keyword>
<dbReference type="AlphaFoldDB" id="A0AAJ7E0A3"/>
<dbReference type="RefSeq" id="XP_011502964.1">
    <property type="nucleotide sequence ID" value="XM_011504662.1"/>
</dbReference>
<proteinExistence type="predicted"/>
<evidence type="ECO:0000313" key="2">
    <source>
        <dbReference type="Proteomes" id="UP000695007"/>
    </source>
</evidence>
<feature type="coiled-coil region" evidence="1">
    <location>
        <begin position="274"/>
        <end position="311"/>
    </location>
</feature>
<dbReference type="GeneID" id="105366275"/>